<dbReference type="SMART" id="SM00421">
    <property type="entry name" value="HTH_LUXR"/>
    <property type="match status" value="1"/>
</dbReference>
<proteinExistence type="predicted"/>
<evidence type="ECO:0000313" key="7">
    <source>
        <dbReference type="Proteomes" id="UP000466187"/>
    </source>
</evidence>
<name>A0A7I7WEF7_MYCGU</name>
<dbReference type="Gene3D" id="1.10.10.10">
    <property type="entry name" value="Winged helix-like DNA-binding domain superfamily/Winged helix DNA-binding domain"/>
    <property type="match status" value="1"/>
</dbReference>
<dbReference type="InterPro" id="IPR000792">
    <property type="entry name" value="Tscrpt_reg_LuxR_C"/>
</dbReference>
<dbReference type="Gene3D" id="1.25.40.10">
    <property type="entry name" value="Tetratricopeptide repeat domain"/>
    <property type="match status" value="1"/>
</dbReference>
<keyword evidence="3" id="KW-0804">Transcription</keyword>
<gene>
    <name evidence="6" type="ORF">MGAD_02810</name>
</gene>
<keyword evidence="4" id="KW-0175">Coiled coil</keyword>
<evidence type="ECO:0000259" key="5">
    <source>
        <dbReference type="PROSITE" id="PS50043"/>
    </source>
</evidence>
<accession>A0A7I7WEF7</accession>
<dbReference type="Pfam" id="PF00196">
    <property type="entry name" value="GerE"/>
    <property type="match status" value="1"/>
</dbReference>
<dbReference type="PANTHER" id="PTHR44688:SF16">
    <property type="entry name" value="DNA-BINDING TRANSCRIPTIONAL ACTIVATOR DEVR_DOSR"/>
    <property type="match status" value="1"/>
</dbReference>
<dbReference type="EMBL" id="AP022608">
    <property type="protein sequence ID" value="BBZ15946.1"/>
    <property type="molecule type" value="Genomic_DNA"/>
</dbReference>
<dbReference type="SUPFAM" id="SSF46894">
    <property type="entry name" value="C-terminal effector domain of the bipartite response regulators"/>
    <property type="match status" value="1"/>
</dbReference>
<dbReference type="PROSITE" id="PS50043">
    <property type="entry name" value="HTH_LUXR_2"/>
    <property type="match status" value="1"/>
</dbReference>
<sequence length="550" mass="60343">MNFSRRIPLYFSDMDTGVGTHGDLLLTARTAHVRRDWHASYSAFSRAGQDTPLGTDDLDAMATAAWQLGRGKESVRIAERVFGQLSRTDPPSAAMKAVELGLAWFTRGDFVIAQGWMNRARRLLDGAPEGPTDGYLAYLEALVVMTDADALAARVQKLREVSQRLDMPALNALCRVAEALTAISEARVADAYGLIDEAMLPILADQVPIDWAGDIYCVVLNQCHRLADLPRMRAWTQSMERWCNDFAASSNYGGVCDVHRLQLSAATEDYRQLEDRLVETSRALEEVNTWAAGEGYFQLGEVRRLRGDADGALAAFARARALGVEPQPGEALLRCRLGDRETAWTDLRLALAGADRPGRMRLLRASVEVALARGSFDEGERYCAELESGAEAFATPGFRAWAAHARGALLTQQGQHASALRLLEAALREYRTQQSRYETAQIYEWMALAHKGLGDEHLAAADSATAENIYAQLGLESAQICVTGAPRGLTKREIEILQRIAGGATNKQVAEQICISEKTVGRHLANIYAKLDVSSRTAAVAWAYDNDILQ</sequence>
<evidence type="ECO:0000256" key="4">
    <source>
        <dbReference type="SAM" id="Coils"/>
    </source>
</evidence>
<feature type="domain" description="HTH luxR-type" evidence="5">
    <location>
        <begin position="482"/>
        <end position="547"/>
    </location>
</feature>
<evidence type="ECO:0000256" key="2">
    <source>
        <dbReference type="ARBA" id="ARBA00023125"/>
    </source>
</evidence>
<dbReference type="GO" id="GO:0003677">
    <property type="term" value="F:DNA binding"/>
    <property type="evidence" value="ECO:0007669"/>
    <property type="project" value="UniProtKB-KW"/>
</dbReference>
<evidence type="ECO:0000256" key="1">
    <source>
        <dbReference type="ARBA" id="ARBA00023015"/>
    </source>
</evidence>
<reference evidence="6 7" key="1">
    <citation type="journal article" date="2019" name="Emerg. Microbes Infect.">
        <title>Comprehensive subspecies identification of 175 nontuberculous mycobacteria species based on 7547 genomic profiles.</title>
        <authorList>
            <person name="Matsumoto Y."/>
            <person name="Kinjo T."/>
            <person name="Motooka D."/>
            <person name="Nabeya D."/>
            <person name="Jung N."/>
            <person name="Uechi K."/>
            <person name="Horii T."/>
            <person name="Iida T."/>
            <person name="Fujita J."/>
            <person name="Nakamura S."/>
        </authorList>
    </citation>
    <scope>NUCLEOTIDE SEQUENCE [LARGE SCALE GENOMIC DNA]</scope>
    <source>
        <strain evidence="6 7">JCM 12688</strain>
    </source>
</reference>
<dbReference type="InterPro" id="IPR011990">
    <property type="entry name" value="TPR-like_helical_dom_sf"/>
</dbReference>
<protein>
    <submittedName>
        <fullName evidence="6">Helix-turn-helix transcriptional regulator</fullName>
    </submittedName>
</protein>
<dbReference type="InterPro" id="IPR016032">
    <property type="entry name" value="Sig_transdc_resp-reg_C-effctor"/>
</dbReference>
<organism evidence="6 7">
    <name type="scientific">Mycolicibacterium gadium</name>
    <name type="common">Mycobacterium gadium</name>
    <dbReference type="NCBI Taxonomy" id="1794"/>
    <lineage>
        <taxon>Bacteria</taxon>
        <taxon>Bacillati</taxon>
        <taxon>Actinomycetota</taxon>
        <taxon>Actinomycetes</taxon>
        <taxon>Mycobacteriales</taxon>
        <taxon>Mycobacteriaceae</taxon>
        <taxon>Mycolicibacterium</taxon>
    </lineage>
</organism>
<keyword evidence="1" id="KW-0805">Transcription regulation</keyword>
<dbReference type="InterPro" id="IPR036388">
    <property type="entry name" value="WH-like_DNA-bd_sf"/>
</dbReference>
<evidence type="ECO:0000313" key="6">
    <source>
        <dbReference type="EMBL" id="BBZ15946.1"/>
    </source>
</evidence>
<dbReference type="PROSITE" id="PS00622">
    <property type="entry name" value="HTH_LUXR_1"/>
    <property type="match status" value="1"/>
</dbReference>
<dbReference type="AlphaFoldDB" id="A0A7I7WEF7"/>
<evidence type="ECO:0000256" key="3">
    <source>
        <dbReference type="ARBA" id="ARBA00023163"/>
    </source>
</evidence>
<dbReference type="Proteomes" id="UP000466187">
    <property type="component" value="Chromosome"/>
</dbReference>
<dbReference type="GO" id="GO:0006355">
    <property type="term" value="P:regulation of DNA-templated transcription"/>
    <property type="evidence" value="ECO:0007669"/>
    <property type="project" value="InterPro"/>
</dbReference>
<dbReference type="KEGG" id="mgad:MGAD_02810"/>
<dbReference type="PANTHER" id="PTHR44688">
    <property type="entry name" value="DNA-BINDING TRANSCRIPTIONAL ACTIVATOR DEVR_DOSR"/>
    <property type="match status" value="1"/>
</dbReference>
<keyword evidence="2" id="KW-0238">DNA-binding</keyword>
<dbReference type="CDD" id="cd06170">
    <property type="entry name" value="LuxR_C_like"/>
    <property type="match status" value="1"/>
</dbReference>
<dbReference type="SUPFAM" id="SSF48452">
    <property type="entry name" value="TPR-like"/>
    <property type="match status" value="1"/>
</dbReference>
<dbReference type="PRINTS" id="PR00038">
    <property type="entry name" value="HTHLUXR"/>
</dbReference>
<feature type="coiled-coil region" evidence="4">
    <location>
        <begin position="256"/>
        <end position="283"/>
    </location>
</feature>